<reference evidence="1 2" key="2">
    <citation type="submission" date="2018-11" db="EMBL/GenBank/DDBJ databases">
        <authorList>
            <consortium name="Pathogen Informatics"/>
        </authorList>
    </citation>
    <scope>NUCLEOTIDE SEQUENCE [LARGE SCALE GENOMIC DNA]</scope>
</reference>
<dbReference type="WBParaSite" id="TCNE_0000318601-mRNA-1">
    <property type="protein sequence ID" value="TCNE_0000318601-mRNA-1"/>
    <property type="gene ID" value="TCNE_0000318601"/>
</dbReference>
<organism evidence="2 3">
    <name type="scientific">Toxocara canis</name>
    <name type="common">Canine roundworm</name>
    <dbReference type="NCBI Taxonomy" id="6265"/>
    <lineage>
        <taxon>Eukaryota</taxon>
        <taxon>Metazoa</taxon>
        <taxon>Ecdysozoa</taxon>
        <taxon>Nematoda</taxon>
        <taxon>Chromadorea</taxon>
        <taxon>Rhabditida</taxon>
        <taxon>Spirurina</taxon>
        <taxon>Ascaridomorpha</taxon>
        <taxon>Ascaridoidea</taxon>
        <taxon>Toxocaridae</taxon>
        <taxon>Toxocara</taxon>
    </lineage>
</organism>
<evidence type="ECO:0000313" key="3">
    <source>
        <dbReference type="WBParaSite" id="TCNE_0000318601-mRNA-1"/>
    </source>
</evidence>
<evidence type="ECO:0000313" key="1">
    <source>
        <dbReference type="EMBL" id="VDM28903.1"/>
    </source>
</evidence>
<dbReference type="AlphaFoldDB" id="A0A183U3W6"/>
<protein>
    <submittedName>
        <fullName evidence="1 3">Uncharacterized protein</fullName>
    </submittedName>
</protein>
<dbReference type="EMBL" id="UYWY01003845">
    <property type="protein sequence ID" value="VDM28903.1"/>
    <property type="molecule type" value="Genomic_DNA"/>
</dbReference>
<reference evidence="3" key="1">
    <citation type="submission" date="2016-06" db="UniProtKB">
        <authorList>
            <consortium name="WormBaseParasite"/>
        </authorList>
    </citation>
    <scope>IDENTIFICATION</scope>
</reference>
<keyword evidence="2" id="KW-1185">Reference proteome</keyword>
<gene>
    <name evidence="1" type="ORF">TCNE_LOCUS3186</name>
</gene>
<name>A0A183U3W6_TOXCA</name>
<sequence length="117" mass="13138">MSSGNAFELNAVGASGSRSGASVVVKNKGHLFLVHRMKQFWDHFMADGERQFLPFTYVAAYVPNSVDKQNLKKQRSVMAILYRPERMTPDPHRSPHDLQQYLSQTTSVRNIASGDAI</sequence>
<dbReference type="Proteomes" id="UP000050794">
    <property type="component" value="Unassembled WGS sequence"/>
</dbReference>
<accession>A0A183U3W6</accession>
<proteinExistence type="predicted"/>
<evidence type="ECO:0000313" key="2">
    <source>
        <dbReference type="Proteomes" id="UP000050794"/>
    </source>
</evidence>